<reference evidence="2" key="1">
    <citation type="journal article" date="2006" name="PLoS Biol.">
        <title>Macronuclear genome sequence of the ciliate Tetrahymena thermophila, a model eukaryote.</title>
        <authorList>
            <person name="Eisen J.A."/>
            <person name="Coyne R.S."/>
            <person name="Wu M."/>
            <person name="Wu D."/>
            <person name="Thiagarajan M."/>
            <person name="Wortman J.R."/>
            <person name="Badger J.H."/>
            <person name="Ren Q."/>
            <person name="Amedeo P."/>
            <person name="Jones K.M."/>
            <person name="Tallon L.J."/>
            <person name="Delcher A.L."/>
            <person name="Salzberg S.L."/>
            <person name="Silva J.C."/>
            <person name="Haas B.J."/>
            <person name="Majoros W.H."/>
            <person name="Farzad M."/>
            <person name="Carlton J.M."/>
            <person name="Smith R.K. Jr."/>
            <person name="Garg J."/>
            <person name="Pearlman R.E."/>
            <person name="Karrer K.M."/>
            <person name="Sun L."/>
            <person name="Manning G."/>
            <person name="Elde N.C."/>
            <person name="Turkewitz A.P."/>
            <person name="Asai D.J."/>
            <person name="Wilkes D.E."/>
            <person name="Wang Y."/>
            <person name="Cai H."/>
            <person name="Collins K."/>
            <person name="Stewart B.A."/>
            <person name="Lee S.R."/>
            <person name="Wilamowska K."/>
            <person name="Weinberg Z."/>
            <person name="Ruzzo W.L."/>
            <person name="Wloga D."/>
            <person name="Gaertig J."/>
            <person name="Frankel J."/>
            <person name="Tsao C.-C."/>
            <person name="Gorovsky M.A."/>
            <person name="Keeling P.J."/>
            <person name="Waller R.F."/>
            <person name="Patron N.J."/>
            <person name="Cherry J.M."/>
            <person name="Stover N.A."/>
            <person name="Krieger C.J."/>
            <person name="del Toro C."/>
            <person name="Ryder H.F."/>
            <person name="Williamson S.C."/>
            <person name="Barbeau R.A."/>
            <person name="Hamilton E.P."/>
            <person name="Orias E."/>
        </authorList>
    </citation>
    <scope>NUCLEOTIDE SEQUENCE [LARGE SCALE GENOMIC DNA]</scope>
    <source>
        <strain evidence="2">SB210</strain>
    </source>
</reference>
<gene>
    <name evidence="1" type="ORF">TTHERM_00411549</name>
</gene>
<dbReference type="HOGENOM" id="CLU_2150900_0_0_1"/>
<evidence type="ECO:0000313" key="1">
    <source>
        <dbReference type="EMBL" id="EDK31513.2"/>
    </source>
</evidence>
<dbReference type="AlphaFoldDB" id="A4VDA5"/>
<evidence type="ECO:0000313" key="2">
    <source>
        <dbReference type="Proteomes" id="UP000009168"/>
    </source>
</evidence>
<accession>A4VDA5</accession>
<dbReference type="RefSeq" id="XP_001470921.2">
    <property type="nucleotide sequence ID" value="XM_001470871.2"/>
</dbReference>
<sequence>MKSFFQKNERKYLRKKSALVQDYMLAGIGVVSIGLFCNYYNNKLNPPDPEEDTDQTEVLQKIGIKDLYQNKILNALRVDFIINYLKINHNNNSRPKEDRSICKKNKLKNQKKNIMKRKQKCFKKIIQKNEDGFKQFNLQKYQLKLHFYLLMNFCKNVQAKQINKPISNISKKLLFKNNFQPTFKQIFKENHSIYKFTELQNCKSKLFFQEINLF</sequence>
<dbReference type="KEGG" id="tet:TTHERM_00411549"/>
<dbReference type="EMBL" id="GG662612">
    <property type="protein sequence ID" value="EDK31513.2"/>
    <property type="molecule type" value="Genomic_DNA"/>
</dbReference>
<keyword evidence="2" id="KW-1185">Reference proteome</keyword>
<protein>
    <submittedName>
        <fullName evidence="1">Uncharacterized protein</fullName>
    </submittedName>
</protein>
<proteinExistence type="predicted"/>
<dbReference type="Proteomes" id="UP000009168">
    <property type="component" value="Unassembled WGS sequence"/>
</dbReference>
<name>A4VDA5_TETTS</name>
<dbReference type="GeneID" id="7825456"/>
<organism evidence="1 2">
    <name type="scientific">Tetrahymena thermophila (strain SB210)</name>
    <dbReference type="NCBI Taxonomy" id="312017"/>
    <lineage>
        <taxon>Eukaryota</taxon>
        <taxon>Sar</taxon>
        <taxon>Alveolata</taxon>
        <taxon>Ciliophora</taxon>
        <taxon>Intramacronucleata</taxon>
        <taxon>Oligohymenophorea</taxon>
        <taxon>Hymenostomatida</taxon>
        <taxon>Tetrahymenina</taxon>
        <taxon>Tetrahymenidae</taxon>
        <taxon>Tetrahymena</taxon>
    </lineage>
</organism>
<dbReference type="InParanoid" id="A4VDA5"/>
<dbReference type="OrthoDB" id="10635839at2759"/>